<proteinExistence type="predicted"/>
<dbReference type="EMBL" id="SSTD01014757">
    <property type="protein sequence ID" value="TYK04119.1"/>
    <property type="molecule type" value="Genomic_DNA"/>
</dbReference>
<accession>A0A5D3C177</accession>
<dbReference type="Proteomes" id="UP000321947">
    <property type="component" value="Unassembled WGS sequence"/>
</dbReference>
<name>A0A5D3C177_CUCMM</name>
<protein>
    <submittedName>
        <fullName evidence="1">Uncharacterized protein</fullName>
    </submittedName>
</protein>
<gene>
    <name evidence="1" type="ORF">E5676_scaffold2119G00580</name>
</gene>
<organism evidence="1 2">
    <name type="scientific">Cucumis melo var. makuwa</name>
    <name type="common">Oriental melon</name>
    <dbReference type="NCBI Taxonomy" id="1194695"/>
    <lineage>
        <taxon>Eukaryota</taxon>
        <taxon>Viridiplantae</taxon>
        <taxon>Streptophyta</taxon>
        <taxon>Embryophyta</taxon>
        <taxon>Tracheophyta</taxon>
        <taxon>Spermatophyta</taxon>
        <taxon>Magnoliopsida</taxon>
        <taxon>eudicotyledons</taxon>
        <taxon>Gunneridae</taxon>
        <taxon>Pentapetalae</taxon>
        <taxon>rosids</taxon>
        <taxon>fabids</taxon>
        <taxon>Cucurbitales</taxon>
        <taxon>Cucurbitaceae</taxon>
        <taxon>Benincaseae</taxon>
        <taxon>Cucumis</taxon>
    </lineage>
</organism>
<sequence>MRDFLWEVMDEGRGSHLVSWQVVGRPINQGRLAQDTSRLSNTVLLAKWLWRLAHELESLWQRIIMSNTACEK</sequence>
<dbReference type="AlphaFoldDB" id="A0A5D3C177"/>
<reference evidence="1 2" key="1">
    <citation type="submission" date="2019-08" db="EMBL/GenBank/DDBJ databases">
        <title>Draft genome sequences of two oriental melons (Cucumis melo L. var makuwa).</title>
        <authorList>
            <person name="Kwon S.-Y."/>
        </authorList>
    </citation>
    <scope>NUCLEOTIDE SEQUENCE [LARGE SCALE GENOMIC DNA]</scope>
    <source>
        <strain evidence="2">cv. Chang Bougi</strain>
        <tissue evidence="1">Leaf</tissue>
    </source>
</reference>
<evidence type="ECO:0000313" key="1">
    <source>
        <dbReference type="EMBL" id="TYK04119.1"/>
    </source>
</evidence>
<evidence type="ECO:0000313" key="2">
    <source>
        <dbReference type="Proteomes" id="UP000321947"/>
    </source>
</evidence>
<comment type="caution">
    <text evidence="1">The sequence shown here is derived from an EMBL/GenBank/DDBJ whole genome shotgun (WGS) entry which is preliminary data.</text>
</comment>